<dbReference type="PATRIC" id="fig|1423786.4.peg.441"/>
<evidence type="ECO:0000313" key="1">
    <source>
        <dbReference type="EMBL" id="KRM44461.1"/>
    </source>
</evidence>
<comment type="caution">
    <text evidence="1">The sequence shown here is derived from an EMBL/GenBank/DDBJ whole genome shotgun (WGS) entry which is preliminary data.</text>
</comment>
<dbReference type="RefSeq" id="WP_056980112.1">
    <property type="nucleotide sequence ID" value="NZ_AZFZ01000013.1"/>
</dbReference>
<organism evidence="1 2">
    <name type="scientific">Lentilactobacillus parafarraginis DSM 18390 = JCM 14109</name>
    <dbReference type="NCBI Taxonomy" id="1423786"/>
    <lineage>
        <taxon>Bacteria</taxon>
        <taxon>Bacillati</taxon>
        <taxon>Bacillota</taxon>
        <taxon>Bacilli</taxon>
        <taxon>Lactobacillales</taxon>
        <taxon>Lactobacillaceae</taxon>
        <taxon>Lentilactobacillus</taxon>
    </lineage>
</organism>
<proteinExistence type="predicted"/>
<dbReference type="EMBL" id="AZFZ01000013">
    <property type="protein sequence ID" value="KRM44461.1"/>
    <property type="molecule type" value="Genomic_DNA"/>
</dbReference>
<dbReference type="AlphaFoldDB" id="A0A0R1YQD1"/>
<protein>
    <submittedName>
        <fullName evidence="1">Uncharacterized protein</fullName>
    </submittedName>
</protein>
<dbReference type="Proteomes" id="UP000051010">
    <property type="component" value="Unassembled WGS sequence"/>
</dbReference>
<gene>
    <name evidence="1" type="ORF">FD47_GL000423</name>
</gene>
<reference evidence="1 2" key="1">
    <citation type="journal article" date="2015" name="Genome Announc.">
        <title>Expanding the biotechnology potential of lactobacilli through comparative genomics of 213 strains and associated genera.</title>
        <authorList>
            <person name="Sun Z."/>
            <person name="Harris H.M."/>
            <person name="McCann A."/>
            <person name="Guo C."/>
            <person name="Argimon S."/>
            <person name="Zhang W."/>
            <person name="Yang X."/>
            <person name="Jeffery I.B."/>
            <person name="Cooney J.C."/>
            <person name="Kagawa T.F."/>
            <person name="Liu W."/>
            <person name="Song Y."/>
            <person name="Salvetti E."/>
            <person name="Wrobel A."/>
            <person name="Rasinkangas P."/>
            <person name="Parkhill J."/>
            <person name="Rea M.C."/>
            <person name="O'Sullivan O."/>
            <person name="Ritari J."/>
            <person name="Douillard F.P."/>
            <person name="Paul Ross R."/>
            <person name="Yang R."/>
            <person name="Briner A.E."/>
            <person name="Felis G.E."/>
            <person name="de Vos W.M."/>
            <person name="Barrangou R."/>
            <person name="Klaenhammer T.R."/>
            <person name="Caufield P.W."/>
            <person name="Cui Y."/>
            <person name="Zhang H."/>
            <person name="O'Toole P.W."/>
        </authorList>
    </citation>
    <scope>NUCLEOTIDE SEQUENCE [LARGE SCALE GENOMIC DNA]</scope>
    <source>
        <strain evidence="1 2">DSM 18390</strain>
    </source>
</reference>
<evidence type="ECO:0000313" key="2">
    <source>
        <dbReference type="Proteomes" id="UP000051010"/>
    </source>
</evidence>
<name>A0A0R1YQD1_9LACO</name>
<accession>A0A0R1YQD1</accession>
<sequence>MTKITKNDQVILWSAEEDLKDQRFHQVVNKMEHLMAIYPDDVTIHLLLASGLSGLKRYPEAYQMILTFCDRLADAPSYLPEAVRISLKNEAFMLAREIIHDPLFNNPDQFRTAIEESENQFRFDRSVDLQKRMRAFAHAGSLAADQQAQTLISALKLPLREYMQAARGVLSDPFGWQVTKTQVLLELKAIGSTETVTLNWLDNESYQLRIGDLPILETVSPLIEALNDLHQQYAGQDPVKYQLIEQQILTEAQYIYPFFDKVITDPKFWVKIVGSHLFGDEVAAKSADQRQMLTWIEKINQAESFMKFV</sequence>